<comment type="caution">
    <text evidence="2">The sequence shown here is derived from an EMBL/GenBank/DDBJ whole genome shotgun (WGS) entry which is preliminary data.</text>
</comment>
<proteinExistence type="predicted"/>
<evidence type="ECO:0000313" key="3">
    <source>
        <dbReference type="Proteomes" id="UP000612352"/>
    </source>
</evidence>
<dbReference type="PROSITE" id="PS51257">
    <property type="entry name" value="PROKAR_LIPOPROTEIN"/>
    <property type="match status" value="1"/>
</dbReference>
<organism evidence="2 3">
    <name type="scientific">Brachybacterium halotolerans</name>
    <dbReference type="NCBI Taxonomy" id="2795215"/>
    <lineage>
        <taxon>Bacteria</taxon>
        <taxon>Bacillati</taxon>
        <taxon>Actinomycetota</taxon>
        <taxon>Actinomycetes</taxon>
        <taxon>Micrococcales</taxon>
        <taxon>Dermabacteraceae</taxon>
        <taxon>Brachybacterium</taxon>
    </lineage>
</organism>
<dbReference type="Pfam" id="PF12028">
    <property type="entry name" value="DUF3515"/>
    <property type="match status" value="1"/>
</dbReference>
<feature type="chain" id="PRO_5045873907" evidence="1">
    <location>
        <begin position="24"/>
        <end position="164"/>
    </location>
</feature>
<feature type="signal peptide" evidence="1">
    <location>
        <begin position="1"/>
        <end position="23"/>
    </location>
</feature>
<dbReference type="InterPro" id="IPR021903">
    <property type="entry name" value="DUF3515"/>
</dbReference>
<reference evidence="2 3" key="1">
    <citation type="submission" date="2020-12" db="EMBL/GenBank/DDBJ databases">
        <title>Brachybacterium sp. MASK1Z-5, whole genome shotgun sequence.</title>
        <authorList>
            <person name="Tuo L."/>
        </authorList>
    </citation>
    <scope>NUCLEOTIDE SEQUENCE [LARGE SCALE GENOMIC DNA]</scope>
    <source>
        <strain evidence="2 3">MASK1Z-5</strain>
    </source>
</reference>
<evidence type="ECO:0000313" key="2">
    <source>
        <dbReference type="EMBL" id="MBK0330271.1"/>
    </source>
</evidence>
<keyword evidence="3" id="KW-1185">Reference proteome</keyword>
<dbReference type="Proteomes" id="UP000612352">
    <property type="component" value="Unassembled WGS sequence"/>
</dbReference>
<evidence type="ECO:0000256" key="1">
    <source>
        <dbReference type="SAM" id="SignalP"/>
    </source>
</evidence>
<dbReference type="EMBL" id="JAEDAJ010000001">
    <property type="protein sequence ID" value="MBK0330271.1"/>
    <property type="molecule type" value="Genomic_DNA"/>
</dbReference>
<sequence>MRRALPRPVLLAGALLLGCTACATVRVPAGEDAADPACAQVVQDAPGQLEGQSRHATSSQGTLAWGSGDEAIVLRCGVTPPGPTTQMCTTLTDADGTDVDWIIDEDGSSDGIVRFTTYGRTPAIDLTVPREVVGDQASAAALDLTDLVTSIPAERHCLDVDDVQ</sequence>
<accession>A0ABS1B6J5</accession>
<gene>
    <name evidence="2" type="ORF">I8D64_02485</name>
</gene>
<name>A0ABS1B6J5_9MICO</name>
<keyword evidence="1" id="KW-0732">Signal</keyword>
<dbReference type="RefSeq" id="WP_200500901.1">
    <property type="nucleotide sequence ID" value="NZ_JAEDAJ010000001.1"/>
</dbReference>
<protein>
    <submittedName>
        <fullName evidence="2">DUF3515 family protein</fullName>
    </submittedName>
</protein>